<dbReference type="PANTHER" id="PTHR40448:SF1">
    <property type="entry name" value="TWO-COMPONENT SENSOR HISTIDINE KINASE"/>
    <property type="match status" value="1"/>
</dbReference>
<dbReference type="InterPro" id="IPR032834">
    <property type="entry name" value="NatK-like_C"/>
</dbReference>
<proteinExistence type="predicted"/>
<evidence type="ECO:0000313" key="4">
    <source>
        <dbReference type="Proteomes" id="UP000321830"/>
    </source>
</evidence>
<evidence type="ECO:0000256" key="1">
    <source>
        <dbReference type="SAM" id="Phobius"/>
    </source>
</evidence>
<dbReference type="GO" id="GO:0016301">
    <property type="term" value="F:kinase activity"/>
    <property type="evidence" value="ECO:0007669"/>
    <property type="project" value="UniProtKB-KW"/>
</dbReference>
<dbReference type="InterPro" id="IPR036890">
    <property type="entry name" value="HATPase_C_sf"/>
</dbReference>
<keyword evidence="1" id="KW-0472">Membrane</keyword>
<feature type="transmembrane region" description="Helical" evidence="1">
    <location>
        <begin position="142"/>
        <end position="164"/>
    </location>
</feature>
<organism evidence="3 4">
    <name type="scientific">Enterococcus villorum</name>
    <dbReference type="NCBI Taxonomy" id="112904"/>
    <lineage>
        <taxon>Bacteria</taxon>
        <taxon>Bacillati</taxon>
        <taxon>Bacillota</taxon>
        <taxon>Bacilli</taxon>
        <taxon>Lactobacillales</taxon>
        <taxon>Enterococcaceae</taxon>
        <taxon>Enterococcus</taxon>
    </lineage>
</organism>
<keyword evidence="1" id="KW-0812">Transmembrane</keyword>
<keyword evidence="3" id="KW-0418">Kinase</keyword>
<sequence length="424" mass="49629">MSLELLIIMLVQVGSITLGVGFLADLLQSKSYLFFCLTSTCVYLFLYDHIDIVASILLWSTLCLIIYFIKNNGHIAFFYPSLTLFIYIFSDSLSDYLYSVFDLSLSIFRQFAFGVCYFWIITYCIKKFLLKRIVYEEERLKIASYIFAFTTVIYFSIICADRFPILKRHIAIANELFMIIYGVMSTLIFITLLWMKKKEFETREQQKDLQHLIEHSEQIEKSYAELLKFKHDYKNILISLEDYIQTNDMEGLQTYFYKSIKATETIFDKNNLHMSSISNLKIKELKSIILSKLYMASQKGVEVRVMIPEIVTHIDLPAITLVRMLGIILDNAIEESELIVEPKIDLMILKKEKHHSIILINQCRPNMPKLHEIKQINFTTKKGNQGLGLTNLDELVRSNRNVYLETEIAEKQFTQIITVQEKRE</sequence>
<evidence type="ECO:0000313" key="3">
    <source>
        <dbReference type="EMBL" id="GEL90664.1"/>
    </source>
</evidence>
<evidence type="ECO:0000259" key="2">
    <source>
        <dbReference type="Pfam" id="PF14501"/>
    </source>
</evidence>
<feature type="transmembrane region" description="Helical" evidence="1">
    <location>
        <begin position="176"/>
        <end position="195"/>
    </location>
</feature>
<comment type="caution">
    <text evidence="3">The sequence shown here is derived from an EMBL/GenBank/DDBJ whole genome shotgun (WGS) entry which is preliminary data.</text>
</comment>
<dbReference type="SUPFAM" id="SSF55874">
    <property type="entry name" value="ATPase domain of HSP90 chaperone/DNA topoisomerase II/histidine kinase"/>
    <property type="match status" value="1"/>
</dbReference>
<gene>
    <name evidence="3" type="ORF">EVI01_00010</name>
</gene>
<reference evidence="3 4" key="1">
    <citation type="submission" date="2019-07" db="EMBL/GenBank/DDBJ databases">
        <title>Whole genome shotgun sequence of Enterococcus villorum NBRC 100699.</title>
        <authorList>
            <person name="Hosoyama A."/>
            <person name="Uohara A."/>
            <person name="Ohji S."/>
            <person name="Ichikawa N."/>
        </authorList>
    </citation>
    <scope>NUCLEOTIDE SEQUENCE [LARGE SCALE GENOMIC DNA]</scope>
    <source>
        <strain evidence="3 4">NBRC 100699</strain>
    </source>
</reference>
<protein>
    <submittedName>
        <fullName evidence="3">Histidine kinase</fullName>
    </submittedName>
</protein>
<feature type="transmembrane region" description="Helical" evidence="1">
    <location>
        <begin position="76"/>
        <end position="98"/>
    </location>
</feature>
<dbReference type="EMBL" id="BJWF01000001">
    <property type="protein sequence ID" value="GEL90664.1"/>
    <property type="molecule type" value="Genomic_DNA"/>
</dbReference>
<feature type="transmembrane region" description="Helical" evidence="1">
    <location>
        <begin position="110"/>
        <end position="130"/>
    </location>
</feature>
<keyword evidence="3" id="KW-0808">Transferase</keyword>
<dbReference type="RefSeq" id="WP_010750902.1">
    <property type="nucleotide sequence ID" value="NZ_BJWF01000001.1"/>
</dbReference>
<feature type="transmembrane region" description="Helical" evidence="1">
    <location>
        <begin position="52"/>
        <end position="69"/>
    </location>
</feature>
<dbReference type="Gene3D" id="3.30.565.10">
    <property type="entry name" value="Histidine kinase-like ATPase, C-terminal domain"/>
    <property type="match status" value="1"/>
</dbReference>
<feature type="transmembrane region" description="Helical" evidence="1">
    <location>
        <begin position="6"/>
        <end position="24"/>
    </location>
</feature>
<dbReference type="PANTHER" id="PTHR40448">
    <property type="entry name" value="TWO-COMPONENT SENSOR HISTIDINE KINASE"/>
    <property type="match status" value="1"/>
</dbReference>
<dbReference type="Proteomes" id="UP000321830">
    <property type="component" value="Unassembled WGS sequence"/>
</dbReference>
<keyword evidence="1" id="KW-1133">Transmembrane helix</keyword>
<name>A0A511IY15_9ENTE</name>
<dbReference type="GO" id="GO:0042802">
    <property type="term" value="F:identical protein binding"/>
    <property type="evidence" value="ECO:0007669"/>
    <property type="project" value="TreeGrafter"/>
</dbReference>
<accession>A0A511IY15</accession>
<feature type="domain" description="Sensor histidine kinase NatK-like C-terminal" evidence="2">
    <location>
        <begin position="319"/>
        <end position="419"/>
    </location>
</feature>
<dbReference type="AlphaFoldDB" id="A0A511IY15"/>
<dbReference type="Pfam" id="PF14501">
    <property type="entry name" value="HATPase_c_5"/>
    <property type="match status" value="1"/>
</dbReference>